<keyword evidence="5" id="KW-0411">Iron-sulfur</keyword>
<reference evidence="6" key="1">
    <citation type="submission" date="2018-12" db="EMBL/GenBank/DDBJ databases">
        <title>Identification of novel toxin homologs and associated mobile genetic elements in Clostridium perfringens.</title>
        <authorList>
            <person name="Moore R.J."/>
            <person name="Lacey J.A."/>
            <person name="Johanesen P.A."/>
            <person name="Lyras D."/>
        </authorList>
    </citation>
    <scope>NUCLEOTIDE SEQUENCE</scope>
    <source>
        <strain evidence="6">NY83906550</strain>
        <plasmid evidence="6">pCPNY83906550-1</plasmid>
    </source>
</reference>
<evidence type="ECO:0000256" key="2">
    <source>
        <dbReference type="ARBA" id="ARBA00022691"/>
    </source>
</evidence>
<dbReference type="InterPro" id="IPR058240">
    <property type="entry name" value="rSAM_sf"/>
</dbReference>
<keyword evidence="6" id="KW-0614">Plasmid</keyword>
<accession>A0A411AM82</accession>
<dbReference type="InterPro" id="IPR007197">
    <property type="entry name" value="rSAM"/>
</dbReference>
<dbReference type="PANTHER" id="PTHR43409">
    <property type="entry name" value="ANAEROBIC MAGNESIUM-PROTOPORPHYRIN IX MONOMETHYL ESTER CYCLASE-RELATED"/>
    <property type="match status" value="1"/>
</dbReference>
<dbReference type="GO" id="GO:0051539">
    <property type="term" value="F:4 iron, 4 sulfur cluster binding"/>
    <property type="evidence" value="ECO:0007669"/>
    <property type="project" value="UniProtKB-KW"/>
</dbReference>
<evidence type="ECO:0000256" key="3">
    <source>
        <dbReference type="ARBA" id="ARBA00022723"/>
    </source>
</evidence>
<sequence>MRRNICLILMPSENSVYKKKMPTIPPISLGVLAGYLTKNGIEVFLEDCANKVSFDDNIETQKSIFEVVFDKEAILNYLVGKNDKRLDKVAEYLLKDIDINSYEYFGCSIGADFSLMQIHTGFIVAKYLKKNTSKTVFIGGNNISYMYIFKEFYKELWNRVINEFKYIIKGPGEKVIAEIINGIEEGKCYEDFKDIKGLLKKSDDTIAANPEYMPCVIRPDWGELDLDKYKRCLPENKEEACIQIYKWPDWVSSLVYKHNEEKVKRVENKLVLPYIFNYNCPYKCAFCTQSDYDRGKVIGGKIKDVVSDIEFLKNKYDTNYFYFLNNSFNYSGKVIEEFCEEVKNRNLEIYWSDCARVNGMTYERLKLMKEAGCRKLVFGFESGSKRVLDLVDKRLDLKKLKNVLKWCKEIGIWAELEVIIGLPYEFDKEFMETYDFIKENNNNINNFWLNEYFLVPNSLIGKYPDKYNIDIIYNMNTYDGLLQWNKEKYLINGCEFTHNARLYGFNEREGREYSVIKEENQYKLNKLRVLQNKEFISVRDFFIKLNKLKGIG</sequence>
<evidence type="ECO:0000256" key="5">
    <source>
        <dbReference type="ARBA" id="ARBA00023014"/>
    </source>
</evidence>
<dbReference type="SFLD" id="SFLDG01082">
    <property type="entry name" value="B12-binding_domain_containing"/>
    <property type="match status" value="1"/>
</dbReference>
<gene>
    <name evidence="6" type="ORF">pCPNY83906550-1_00051</name>
</gene>
<evidence type="ECO:0000256" key="4">
    <source>
        <dbReference type="ARBA" id="ARBA00023004"/>
    </source>
</evidence>
<dbReference type="InterPro" id="IPR051198">
    <property type="entry name" value="BchE-like"/>
</dbReference>
<comment type="cofactor">
    <cofactor evidence="1">
        <name>[4Fe-4S] cluster</name>
        <dbReference type="ChEBI" id="CHEBI:49883"/>
    </cofactor>
</comment>
<dbReference type="EMBL" id="MK285071">
    <property type="protein sequence ID" value="QAX89066.1"/>
    <property type="molecule type" value="Genomic_DNA"/>
</dbReference>
<evidence type="ECO:0000313" key="6">
    <source>
        <dbReference type="EMBL" id="QAX89066.1"/>
    </source>
</evidence>
<dbReference type="Pfam" id="PF04055">
    <property type="entry name" value="Radical_SAM"/>
    <property type="match status" value="1"/>
</dbReference>
<dbReference type="SFLD" id="SFLDG01123">
    <property type="entry name" value="methyltransferase_(Class_B)"/>
    <property type="match status" value="1"/>
</dbReference>
<dbReference type="PROSITE" id="PS51918">
    <property type="entry name" value="RADICAL_SAM"/>
    <property type="match status" value="1"/>
</dbReference>
<proteinExistence type="predicted"/>
<dbReference type="InterPro" id="IPR023404">
    <property type="entry name" value="rSAM_horseshoe"/>
</dbReference>
<dbReference type="InterPro" id="IPR006638">
    <property type="entry name" value="Elp3/MiaA/NifB-like_rSAM"/>
</dbReference>
<dbReference type="SUPFAM" id="SSF102114">
    <property type="entry name" value="Radical SAM enzymes"/>
    <property type="match status" value="1"/>
</dbReference>
<dbReference type="Gene3D" id="3.80.30.20">
    <property type="entry name" value="tm_1862 like domain"/>
    <property type="match status" value="1"/>
</dbReference>
<dbReference type="RefSeq" id="WP_195961843.1">
    <property type="nucleotide sequence ID" value="NZ_CATNXF010000013.1"/>
</dbReference>
<dbReference type="AlphaFoldDB" id="A0A411AM82"/>
<keyword evidence="4" id="KW-0408">Iron</keyword>
<keyword evidence="3" id="KW-0479">Metal-binding</keyword>
<dbReference type="GO" id="GO:0046872">
    <property type="term" value="F:metal ion binding"/>
    <property type="evidence" value="ECO:0007669"/>
    <property type="project" value="UniProtKB-KW"/>
</dbReference>
<dbReference type="CDD" id="cd01335">
    <property type="entry name" value="Radical_SAM"/>
    <property type="match status" value="1"/>
</dbReference>
<evidence type="ECO:0000256" key="1">
    <source>
        <dbReference type="ARBA" id="ARBA00001966"/>
    </source>
</evidence>
<dbReference type="SFLD" id="SFLDS00029">
    <property type="entry name" value="Radical_SAM"/>
    <property type="match status" value="1"/>
</dbReference>
<protein>
    <submittedName>
        <fullName evidence="6">Uncharacterized protein</fullName>
    </submittedName>
</protein>
<dbReference type="GO" id="GO:0003824">
    <property type="term" value="F:catalytic activity"/>
    <property type="evidence" value="ECO:0007669"/>
    <property type="project" value="InterPro"/>
</dbReference>
<name>A0A411AM82_CLOPF</name>
<organism evidence="6">
    <name type="scientific">Clostridium perfringens</name>
    <dbReference type="NCBI Taxonomy" id="1502"/>
    <lineage>
        <taxon>Bacteria</taxon>
        <taxon>Bacillati</taxon>
        <taxon>Bacillota</taxon>
        <taxon>Clostridia</taxon>
        <taxon>Eubacteriales</taxon>
        <taxon>Clostridiaceae</taxon>
        <taxon>Clostridium</taxon>
    </lineage>
</organism>
<dbReference type="SMART" id="SM00729">
    <property type="entry name" value="Elp3"/>
    <property type="match status" value="1"/>
</dbReference>
<geneLocation type="plasmid" evidence="6">
    <name>pCPNY83906550-1</name>
</geneLocation>
<dbReference type="InterPro" id="IPR034466">
    <property type="entry name" value="Methyltransferase_Class_B"/>
</dbReference>
<keyword evidence="2" id="KW-0949">S-adenosyl-L-methionine</keyword>